<dbReference type="InterPro" id="IPR013762">
    <property type="entry name" value="Integrase-like_cat_sf"/>
</dbReference>
<sequence>KSGVKKIRVHDLRHSHASLLIEMGCQPLLIADRLGHEKIQTTLNTYSHLYPNKQAEVAQQLENIINGTTVPDSSQLADVANL</sequence>
<dbReference type="GO" id="GO:0003677">
    <property type="term" value="F:DNA binding"/>
    <property type="evidence" value="ECO:0007669"/>
    <property type="project" value="InterPro"/>
</dbReference>
<keyword evidence="1" id="KW-0233">DNA recombination</keyword>
<evidence type="ECO:0000313" key="3">
    <source>
        <dbReference type="EMBL" id="MCZ0691004.1"/>
    </source>
</evidence>
<dbReference type="PROSITE" id="PS51898">
    <property type="entry name" value="TYR_RECOMBINASE"/>
    <property type="match status" value="1"/>
</dbReference>
<dbReference type="InterPro" id="IPR011010">
    <property type="entry name" value="DNA_brk_join_enz"/>
</dbReference>
<dbReference type="EMBL" id="JAPRBD010000033">
    <property type="protein sequence ID" value="MCZ0691004.1"/>
    <property type="molecule type" value="Genomic_DNA"/>
</dbReference>
<accession>A0AAJ1GF33</accession>
<gene>
    <name evidence="3" type="ORF">OZZ16_14100</name>
</gene>
<protein>
    <submittedName>
        <fullName evidence="3">Tyrosine-type recombinase/integrase</fullName>
    </submittedName>
</protein>
<dbReference type="Gene3D" id="1.10.443.10">
    <property type="entry name" value="Intergrase catalytic core"/>
    <property type="match status" value="1"/>
</dbReference>
<feature type="non-terminal residue" evidence="3">
    <location>
        <position position="1"/>
    </location>
</feature>
<dbReference type="GO" id="GO:0006310">
    <property type="term" value="P:DNA recombination"/>
    <property type="evidence" value="ECO:0007669"/>
    <property type="project" value="UniProtKB-KW"/>
</dbReference>
<dbReference type="RefSeq" id="WP_268806791.1">
    <property type="nucleotide sequence ID" value="NZ_JAPRBD010000033.1"/>
</dbReference>
<dbReference type="SUPFAM" id="SSF56349">
    <property type="entry name" value="DNA breaking-rejoining enzymes"/>
    <property type="match status" value="1"/>
</dbReference>
<organism evidence="3 4">
    <name type="scientific">Mediterraneibacter gnavus</name>
    <name type="common">Ruminococcus gnavus</name>
    <dbReference type="NCBI Taxonomy" id="33038"/>
    <lineage>
        <taxon>Bacteria</taxon>
        <taxon>Bacillati</taxon>
        <taxon>Bacillota</taxon>
        <taxon>Clostridia</taxon>
        <taxon>Lachnospirales</taxon>
        <taxon>Lachnospiraceae</taxon>
        <taxon>Mediterraneibacter</taxon>
    </lineage>
</organism>
<reference evidence="3" key="1">
    <citation type="submission" date="2022-11" db="EMBL/GenBank/DDBJ databases">
        <title>Temperate bacteriophages infecting mucin-degrading bacterium Ruminococcus gnavus from the human gut.</title>
        <authorList>
            <person name="Buttimer C."/>
        </authorList>
    </citation>
    <scope>NUCLEOTIDE SEQUENCE</scope>
    <source>
        <strain evidence="3">CCUG 52279</strain>
    </source>
</reference>
<proteinExistence type="predicted"/>
<name>A0AAJ1GF33_MEDGN</name>
<dbReference type="AlphaFoldDB" id="A0AAJ1GF33"/>
<dbReference type="Pfam" id="PF00589">
    <property type="entry name" value="Phage_integrase"/>
    <property type="match status" value="1"/>
</dbReference>
<comment type="caution">
    <text evidence="3">The sequence shown here is derived from an EMBL/GenBank/DDBJ whole genome shotgun (WGS) entry which is preliminary data.</text>
</comment>
<evidence type="ECO:0000256" key="1">
    <source>
        <dbReference type="ARBA" id="ARBA00023172"/>
    </source>
</evidence>
<evidence type="ECO:0000259" key="2">
    <source>
        <dbReference type="PROSITE" id="PS51898"/>
    </source>
</evidence>
<dbReference type="InterPro" id="IPR002104">
    <property type="entry name" value="Integrase_catalytic"/>
</dbReference>
<dbReference type="Proteomes" id="UP001076974">
    <property type="component" value="Unassembled WGS sequence"/>
</dbReference>
<evidence type="ECO:0000313" key="4">
    <source>
        <dbReference type="Proteomes" id="UP001076974"/>
    </source>
</evidence>
<feature type="domain" description="Tyr recombinase" evidence="2">
    <location>
        <begin position="1"/>
        <end position="59"/>
    </location>
</feature>
<dbReference type="GO" id="GO:0015074">
    <property type="term" value="P:DNA integration"/>
    <property type="evidence" value="ECO:0007669"/>
    <property type="project" value="InterPro"/>
</dbReference>